<evidence type="ECO:0000313" key="15">
    <source>
        <dbReference type="EMBL" id="KAF5360927.1"/>
    </source>
</evidence>
<dbReference type="Proteomes" id="UP000559027">
    <property type="component" value="Unassembled WGS sequence"/>
</dbReference>
<evidence type="ECO:0000256" key="6">
    <source>
        <dbReference type="ARBA" id="ARBA00022763"/>
    </source>
</evidence>
<feature type="region of interest" description="Disordered" evidence="13">
    <location>
        <begin position="1"/>
        <end position="84"/>
    </location>
</feature>
<keyword evidence="4" id="KW-0158">Chromosome</keyword>
<evidence type="ECO:0000256" key="9">
    <source>
        <dbReference type="ARBA" id="ARBA00023172"/>
    </source>
</evidence>
<evidence type="ECO:0000256" key="7">
    <source>
        <dbReference type="ARBA" id="ARBA00022840"/>
    </source>
</evidence>
<dbReference type="Gene3D" id="3.40.50.300">
    <property type="entry name" value="P-loop containing nucleotide triphosphate hydrolases"/>
    <property type="match status" value="2"/>
</dbReference>
<evidence type="ECO:0000256" key="10">
    <source>
        <dbReference type="ARBA" id="ARBA00023204"/>
    </source>
</evidence>
<comment type="similarity">
    <text evidence="3">Belongs to the SMC family. SMC6 subfamily.</text>
</comment>
<dbReference type="GO" id="GO:0005524">
    <property type="term" value="F:ATP binding"/>
    <property type="evidence" value="ECO:0007669"/>
    <property type="project" value="UniProtKB-KW"/>
</dbReference>
<organism evidence="15 16">
    <name type="scientific">Leucocoprinus leucothites</name>
    <dbReference type="NCBI Taxonomy" id="201217"/>
    <lineage>
        <taxon>Eukaryota</taxon>
        <taxon>Fungi</taxon>
        <taxon>Dikarya</taxon>
        <taxon>Basidiomycota</taxon>
        <taxon>Agaricomycotina</taxon>
        <taxon>Agaricomycetes</taxon>
        <taxon>Agaricomycetidae</taxon>
        <taxon>Agaricales</taxon>
        <taxon>Agaricineae</taxon>
        <taxon>Agaricaceae</taxon>
        <taxon>Leucocoprinus</taxon>
    </lineage>
</organism>
<dbReference type="GO" id="GO:0005634">
    <property type="term" value="C:nucleus"/>
    <property type="evidence" value="ECO:0007669"/>
    <property type="project" value="UniProtKB-SubCell"/>
</dbReference>
<dbReference type="SUPFAM" id="SSF52540">
    <property type="entry name" value="P-loop containing nucleoside triphosphate hydrolases"/>
    <property type="match status" value="1"/>
</dbReference>
<proteinExistence type="inferred from homology"/>
<dbReference type="GO" id="GO:0000724">
    <property type="term" value="P:double-strand break repair via homologous recombination"/>
    <property type="evidence" value="ECO:0007669"/>
    <property type="project" value="TreeGrafter"/>
</dbReference>
<comment type="caution">
    <text evidence="15">The sequence shown here is derived from an EMBL/GenBank/DDBJ whole genome shotgun (WGS) entry which is preliminary data.</text>
</comment>
<keyword evidence="6" id="KW-0227">DNA damage</keyword>
<keyword evidence="7" id="KW-0067">ATP-binding</keyword>
<evidence type="ECO:0000256" key="12">
    <source>
        <dbReference type="SAM" id="Coils"/>
    </source>
</evidence>
<dbReference type="Gene3D" id="1.10.287.1490">
    <property type="match status" value="1"/>
</dbReference>
<evidence type="ECO:0000256" key="1">
    <source>
        <dbReference type="ARBA" id="ARBA00004123"/>
    </source>
</evidence>
<keyword evidence="9" id="KW-0233">DNA recombination</keyword>
<reference evidence="15 16" key="1">
    <citation type="journal article" date="2020" name="ISME J.">
        <title>Uncovering the hidden diversity of litter-decomposition mechanisms in mushroom-forming fungi.</title>
        <authorList>
            <person name="Floudas D."/>
            <person name="Bentzer J."/>
            <person name="Ahren D."/>
            <person name="Johansson T."/>
            <person name="Persson P."/>
            <person name="Tunlid A."/>
        </authorList>
    </citation>
    <scope>NUCLEOTIDE SEQUENCE [LARGE SCALE GENOMIC DNA]</scope>
    <source>
        <strain evidence="15 16">CBS 146.42</strain>
    </source>
</reference>
<evidence type="ECO:0000256" key="13">
    <source>
        <dbReference type="SAM" id="MobiDB-lite"/>
    </source>
</evidence>
<dbReference type="AlphaFoldDB" id="A0A8H5G9N3"/>
<keyword evidence="10" id="KW-0234">DNA repair</keyword>
<dbReference type="GO" id="GO:0003697">
    <property type="term" value="F:single-stranded DNA binding"/>
    <property type="evidence" value="ECO:0007669"/>
    <property type="project" value="TreeGrafter"/>
</dbReference>
<dbReference type="EMBL" id="JAACJO010000003">
    <property type="protein sequence ID" value="KAF5360927.1"/>
    <property type="molecule type" value="Genomic_DNA"/>
</dbReference>
<dbReference type="PANTHER" id="PTHR19306:SF6">
    <property type="entry name" value="STRUCTURAL MAINTENANCE OF CHROMOSOMES PROTEIN 6"/>
    <property type="match status" value="1"/>
</dbReference>
<evidence type="ECO:0000256" key="11">
    <source>
        <dbReference type="ARBA" id="ARBA00023242"/>
    </source>
</evidence>
<keyword evidence="16" id="KW-1185">Reference proteome</keyword>
<comment type="subcellular location">
    <subcellularLocation>
        <location evidence="2">Chromosome</location>
    </subcellularLocation>
    <subcellularLocation>
        <location evidence="1">Nucleus</location>
    </subcellularLocation>
</comment>
<accession>A0A8H5G9N3</accession>
<feature type="region of interest" description="Disordered" evidence="13">
    <location>
        <begin position="1027"/>
        <end position="1047"/>
    </location>
</feature>
<dbReference type="GO" id="GO:0030915">
    <property type="term" value="C:Smc5-Smc6 complex"/>
    <property type="evidence" value="ECO:0007669"/>
    <property type="project" value="TreeGrafter"/>
</dbReference>
<name>A0A8H5G9N3_9AGAR</name>
<sequence>MPAKKRAAVDDAEDSPPPGSPAASNKRARKAPNGKENGQSKNRRAGKARADGDENMDEDDYDNEEVNLEEETNEEHAEKDRQFEEAHYDKIMASVRSREKYRGTVAESGVIEKVELFQFMCHQRLSFSFGPQINFIIGHNGSGKSAVLSAITIALGGKTISTGRGNGLKSFIREGQSAAEVTIQLKNKGEEGYRRKDFGDSIIISRRFTTEGSSTWKIKGKDGKVISTKREELSKICDHMNLQVDNPMTVLTQDASRIFLASSNPSERYNFFLKGTQLQQLSDEYSVTLENIRSTRKVLDQKKEAIPDLRTAFFEARDRFNEADKARKQKARQDDLKKEKAWALVKSKQDEFEKKLNEVAILKDKEPKIQEALDTAKAKFDEITNEFTRREEELNSIGNVNEMEKRKQDLAAQMKAGKAKLASVLREMNTMNTSIQSLKNSVAEYDGKIAEETKRLAKNTQAKRDQIQDQLASMQARVAEHESNLASVARQKQDLADKKANADKELKELEAKRDELQRQITFQEGLIRNCEKAEKDSLLPYGRNIQGVLDQIERMKWHGGKPLGPLGAHVKARDPQTWGELLRHQLLQQLCSFAVTDARDRNQLKDLLMKSGNNHVQITISSTELFDFSEGEPPLEYLTVLRALDISHPLVTRILVNTANIETRVLANTRLEAQRSLEKLSRGGQAFTLDGFMVRVFPDGVSSQPLDIRRNNDSSNLMLTGRDTGGEIQRARQAIASCRQQILDAKSAWGRWKTESQSCANQIATLSDNEAKEKIQLRNAQAQCQKLSRELNEEMPTNVGAFYDAKKEAEDEIESIKLQFQPLVQERNTVDAQNQAYLAEIDKLKAKINDFSEIRNRLKREIETVTEDRLRAQGAIQHYEKKLKETNETIDQENQTAENWTNSAAEYCERVENPRSVAEIEKLLESVGRALKEQQKKQGASLEELEDRLVKAKEQYDVAKIGIRTMQDLNKRLERSLIKRYARWNEFRRHIALRTKVVFQYHLSQRGYFGKLLFNHGSSSLELKVQTDDQASQVGDKEKDPRSLSGGEKSFSTICLLLALWESIGCPIRCLDEFDVFMDAVNRRISMKMMIDTANSSNQKQHILITPLEMSNISFGPTVRVHKMNDPQRNQGTLGFQ</sequence>
<evidence type="ECO:0000256" key="3">
    <source>
        <dbReference type="ARBA" id="ARBA00006793"/>
    </source>
</evidence>
<dbReference type="GO" id="GO:0003684">
    <property type="term" value="F:damaged DNA binding"/>
    <property type="evidence" value="ECO:0007669"/>
    <property type="project" value="TreeGrafter"/>
</dbReference>
<feature type="coiled-coil region" evidence="12">
    <location>
        <begin position="728"/>
        <end position="790"/>
    </location>
</feature>
<feature type="coiled-coil region" evidence="12">
    <location>
        <begin position="827"/>
        <end position="962"/>
    </location>
</feature>
<dbReference type="InterPro" id="IPR003395">
    <property type="entry name" value="RecF/RecN/SMC_N"/>
</dbReference>
<feature type="coiled-coil region" evidence="12">
    <location>
        <begin position="345"/>
        <end position="533"/>
    </location>
</feature>
<evidence type="ECO:0000256" key="4">
    <source>
        <dbReference type="ARBA" id="ARBA00022454"/>
    </source>
</evidence>
<dbReference type="SUPFAM" id="SSF57997">
    <property type="entry name" value="Tropomyosin"/>
    <property type="match status" value="1"/>
</dbReference>
<keyword evidence="11" id="KW-0539">Nucleus</keyword>
<dbReference type="GO" id="GO:0035861">
    <property type="term" value="C:site of double-strand break"/>
    <property type="evidence" value="ECO:0007669"/>
    <property type="project" value="TreeGrafter"/>
</dbReference>
<keyword evidence="8 12" id="KW-0175">Coiled coil</keyword>
<evidence type="ECO:0000259" key="14">
    <source>
        <dbReference type="Pfam" id="PF02463"/>
    </source>
</evidence>
<evidence type="ECO:0000256" key="5">
    <source>
        <dbReference type="ARBA" id="ARBA00022741"/>
    </source>
</evidence>
<feature type="compositionally biased region" description="Basic and acidic residues" evidence="13">
    <location>
        <begin position="74"/>
        <end position="84"/>
    </location>
</feature>
<dbReference type="PANTHER" id="PTHR19306">
    <property type="entry name" value="STRUCTURAL MAINTENANCE OF CHROMOSOMES 5,6 SMC5, SMC6"/>
    <property type="match status" value="1"/>
</dbReference>
<keyword evidence="5" id="KW-0547">Nucleotide-binding</keyword>
<feature type="compositionally biased region" description="Acidic residues" evidence="13">
    <location>
        <begin position="53"/>
        <end position="73"/>
    </location>
</feature>
<dbReference type="Pfam" id="PF02463">
    <property type="entry name" value="SMC_N"/>
    <property type="match status" value="1"/>
</dbReference>
<gene>
    <name evidence="15" type="ORF">D9756_004996</name>
</gene>
<dbReference type="OrthoDB" id="10072614at2759"/>
<dbReference type="InterPro" id="IPR027417">
    <property type="entry name" value="P-loop_NTPase"/>
</dbReference>
<evidence type="ECO:0000256" key="8">
    <source>
        <dbReference type="ARBA" id="ARBA00023054"/>
    </source>
</evidence>
<feature type="domain" description="RecF/RecN/SMC N-terminal" evidence="14">
    <location>
        <begin position="111"/>
        <end position="1106"/>
    </location>
</feature>
<evidence type="ECO:0000256" key="2">
    <source>
        <dbReference type="ARBA" id="ARBA00004286"/>
    </source>
</evidence>
<protein>
    <recommendedName>
        <fullName evidence="14">RecF/RecN/SMC N-terminal domain-containing protein</fullName>
    </recommendedName>
</protein>
<evidence type="ECO:0000313" key="16">
    <source>
        <dbReference type="Proteomes" id="UP000559027"/>
    </source>
</evidence>